<dbReference type="PANTHER" id="PTHR32063">
    <property type="match status" value="1"/>
</dbReference>
<dbReference type="Gene3D" id="3.30.70.1430">
    <property type="entry name" value="Multidrug efflux transporter AcrB pore domain"/>
    <property type="match status" value="2"/>
</dbReference>
<dbReference type="RefSeq" id="WP_180282702.1">
    <property type="nucleotide sequence ID" value="NZ_JABFDB010000010.1"/>
</dbReference>
<sequence length="1050" mass="112568">MTRLILRNPLAALAAILILCLLGAVSVFRIPVQMIPDISPRRIVVETNWPGATPQDVEQEILIDQETFLRAVPGLVRMSSTADFGGGMVELEFPPGVSIDEALIHIDNALSQVTDYPETVDRPRILAESSSDEPFLFFGVERLDGAVDAASIQRETNWIENVLRPRLERVPGVSKAEVIGGAAQEIHIELDPLKLAARGINVGTVRDAIRARNRDVSGGDRDFGKRRYFLRTIGRFADLEDLAALTIARENGTAIRLRDVGTVALATREARSLAFADGRPTLLVTIRKRPGANVIAVKDAITAAVDELNRHALKERGLVMRLLSEDVRYMVRSIDNVLNNLIAGGLLAGLVLLLFLRSVPATVAAAASMPVCTLATLLVLAATGRTINVISLSGVAFAIGMTLDNSVVALDSIARHLRMGKTKAVATAHGLKEVWPAILSSTLTTVLVFLPVMFITVEAGQLYSDIAIAITGAVMTSMLVALVLVPIVASRWPIAPPEPERRRTDGPLAAAMGWMLGGVWRECAILGATAAAMAAVLLHMVPPAEYLPEGEEATVFSFMSAPPGYNMETMLEVWRRIDPVLSGRVGAAADQQADGGFPPLRVNLSFIRPGFIRFVTEPMDPADTDALIATITRRMREIPGMRAFAARGSIFSGNSGGARAISLELGGGDLRTLYATALTVLDRAGDLFPDGQVNSDPSPPTLAMSQPFLELHPDWDRAGEMGIGLTELGYTLRAYSDGAFADEYLLDDEKLDIQLRIADGAARDRRGFADLMLHTGRGTPVPLSSLAELRETVGSSSITRVDGLRTVTLTIIPPRSVALETGIETVRRELVDALRAEGVIPDGMITRIAGAGGSLDELRSAMSGGFLLAIAITYLVLVAVFAHWGYPLIIIAVVPTGIGGGLIGLWLYNAAAGLWEGFGTPQPFDVLTMMGFLVLVGTVVNNPILIIEQAAENRRRLGMPGAEAITDALRSRMRPILITTVTSIAGVVPMVLVPSAGTELYRGLGLVVLWGLLVSTLVTVTVLPVVLSLVFRLSDRIAEAAQSRRVEIRS</sequence>
<dbReference type="Gene3D" id="1.20.1640.10">
    <property type="entry name" value="Multidrug efflux transporter AcrB transmembrane domain"/>
    <property type="match status" value="2"/>
</dbReference>
<keyword evidence="3" id="KW-1185">Reference proteome</keyword>
<feature type="transmembrane region" description="Helical" evidence="1">
    <location>
        <begin position="1008"/>
        <end position="1031"/>
    </location>
</feature>
<dbReference type="SUPFAM" id="SSF82714">
    <property type="entry name" value="Multidrug efflux transporter AcrB TolC docking domain, DN and DC subdomains"/>
    <property type="match status" value="2"/>
</dbReference>
<organism evidence="2 3">
    <name type="scientific">Azospirillum oleiclasticum</name>
    <dbReference type="NCBI Taxonomy" id="2735135"/>
    <lineage>
        <taxon>Bacteria</taxon>
        <taxon>Pseudomonadati</taxon>
        <taxon>Pseudomonadota</taxon>
        <taxon>Alphaproteobacteria</taxon>
        <taxon>Rhodospirillales</taxon>
        <taxon>Azospirillaceae</taxon>
        <taxon>Azospirillum</taxon>
    </lineage>
</organism>
<feature type="transmembrane region" description="Helical" evidence="1">
    <location>
        <begin position="976"/>
        <end position="996"/>
    </location>
</feature>
<feature type="transmembrane region" description="Helical" evidence="1">
    <location>
        <begin position="337"/>
        <end position="356"/>
    </location>
</feature>
<dbReference type="Proteomes" id="UP000584642">
    <property type="component" value="Unassembled WGS sequence"/>
</dbReference>
<protein>
    <submittedName>
        <fullName evidence="2">Efflux RND transporter permease subunit</fullName>
    </submittedName>
</protein>
<feature type="transmembrane region" description="Helical" evidence="1">
    <location>
        <begin position="861"/>
        <end position="881"/>
    </location>
</feature>
<comment type="caution">
    <text evidence="2">The sequence shown here is derived from an EMBL/GenBank/DDBJ whole genome shotgun (WGS) entry which is preliminary data.</text>
</comment>
<evidence type="ECO:0000256" key="1">
    <source>
        <dbReference type="SAM" id="Phobius"/>
    </source>
</evidence>
<gene>
    <name evidence="2" type="ORF">HND93_14495</name>
</gene>
<dbReference type="Gene3D" id="3.30.2090.10">
    <property type="entry name" value="Multidrug efflux transporter AcrB TolC docking domain, DN and DC subdomains"/>
    <property type="match status" value="2"/>
</dbReference>
<feature type="transmembrane region" description="Helical" evidence="1">
    <location>
        <begin position="888"/>
        <end position="908"/>
    </location>
</feature>
<dbReference type="Pfam" id="PF00873">
    <property type="entry name" value="ACR_tran"/>
    <property type="match status" value="1"/>
</dbReference>
<dbReference type="SUPFAM" id="SSF82866">
    <property type="entry name" value="Multidrug efflux transporter AcrB transmembrane domain"/>
    <property type="match status" value="2"/>
</dbReference>
<feature type="transmembrane region" description="Helical" evidence="1">
    <location>
        <begin position="434"/>
        <end position="454"/>
    </location>
</feature>
<dbReference type="SUPFAM" id="SSF82693">
    <property type="entry name" value="Multidrug efflux transporter AcrB pore domain, PN1, PN2, PC1 and PC2 subdomains"/>
    <property type="match status" value="2"/>
</dbReference>
<accession>A0ABX2TAW5</accession>
<dbReference type="Gene3D" id="3.30.70.1440">
    <property type="entry name" value="Multidrug efflux transporter AcrB pore domain"/>
    <property type="match status" value="1"/>
</dbReference>
<feature type="transmembrane region" description="Helical" evidence="1">
    <location>
        <begin position="363"/>
        <end position="383"/>
    </location>
</feature>
<keyword evidence="1" id="KW-0472">Membrane</keyword>
<dbReference type="InterPro" id="IPR027463">
    <property type="entry name" value="AcrB_DN_DC_subdom"/>
</dbReference>
<feature type="transmembrane region" description="Helical" evidence="1">
    <location>
        <begin position="389"/>
        <end position="413"/>
    </location>
</feature>
<proteinExistence type="predicted"/>
<dbReference type="InterPro" id="IPR001036">
    <property type="entry name" value="Acrflvin-R"/>
</dbReference>
<keyword evidence="1" id="KW-0812">Transmembrane</keyword>
<evidence type="ECO:0000313" key="3">
    <source>
        <dbReference type="Proteomes" id="UP000584642"/>
    </source>
</evidence>
<feature type="transmembrane region" description="Helical" evidence="1">
    <location>
        <begin position="466"/>
        <end position="489"/>
    </location>
</feature>
<feature type="transmembrane region" description="Helical" evidence="1">
    <location>
        <begin position="928"/>
        <end position="947"/>
    </location>
</feature>
<dbReference type="PANTHER" id="PTHR32063:SF0">
    <property type="entry name" value="SWARMING MOTILITY PROTEIN SWRC"/>
    <property type="match status" value="1"/>
</dbReference>
<evidence type="ECO:0000313" key="2">
    <source>
        <dbReference type="EMBL" id="NYZ20920.1"/>
    </source>
</evidence>
<keyword evidence="1" id="KW-1133">Transmembrane helix</keyword>
<reference evidence="2 3" key="1">
    <citation type="submission" date="2020-05" db="EMBL/GenBank/DDBJ databases">
        <title>Azospirillum oleiclasticum sp. nov, a nitrogen-fixing and heavy crude oil-emulsifying bacterium isolated from the crude oil of Yumen Oilfield.</title>
        <authorList>
            <person name="Wu D."/>
            <person name="Cai M."/>
            <person name="Zhang X."/>
        </authorList>
    </citation>
    <scope>NUCLEOTIDE SEQUENCE [LARGE SCALE GENOMIC DNA]</scope>
    <source>
        <strain evidence="2 3">ROY-1-1-2</strain>
    </source>
</reference>
<dbReference type="Gene3D" id="3.30.70.1320">
    <property type="entry name" value="Multidrug efflux transporter AcrB pore domain like"/>
    <property type="match status" value="1"/>
</dbReference>
<dbReference type="EMBL" id="JABFDB010000010">
    <property type="protein sequence ID" value="NYZ20920.1"/>
    <property type="molecule type" value="Genomic_DNA"/>
</dbReference>
<name>A0ABX2TAW5_9PROT</name>
<dbReference type="PRINTS" id="PR00702">
    <property type="entry name" value="ACRIFLAVINRP"/>
</dbReference>